<dbReference type="CDD" id="cd01949">
    <property type="entry name" value="GGDEF"/>
    <property type="match status" value="1"/>
</dbReference>
<dbReference type="InterPro" id="IPR013656">
    <property type="entry name" value="PAS_4"/>
</dbReference>
<dbReference type="Pfam" id="PF08448">
    <property type="entry name" value="PAS_4"/>
    <property type="match status" value="1"/>
</dbReference>
<name>A0A117NWA4_9ACTN</name>
<dbReference type="InterPro" id="IPR035965">
    <property type="entry name" value="PAS-like_dom_sf"/>
</dbReference>
<dbReference type="InterPro" id="IPR035919">
    <property type="entry name" value="EAL_sf"/>
</dbReference>
<dbReference type="GO" id="GO:0016301">
    <property type="term" value="F:kinase activity"/>
    <property type="evidence" value="ECO:0007669"/>
    <property type="project" value="UniProtKB-KW"/>
</dbReference>
<evidence type="ECO:0000259" key="3">
    <source>
        <dbReference type="PROSITE" id="PS50113"/>
    </source>
</evidence>
<dbReference type="PANTHER" id="PTHR44757:SF2">
    <property type="entry name" value="BIOFILM ARCHITECTURE MAINTENANCE PROTEIN MBAA"/>
    <property type="match status" value="1"/>
</dbReference>
<dbReference type="KEGG" id="sge:DWG14_05289"/>
<dbReference type="SMART" id="SM00267">
    <property type="entry name" value="GGDEF"/>
    <property type="match status" value="1"/>
</dbReference>
<dbReference type="Proteomes" id="UP000265765">
    <property type="component" value="Chromosome"/>
</dbReference>
<dbReference type="InterPro" id="IPR000700">
    <property type="entry name" value="PAS-assoc_C"/>
</dbReference>
<dbReference type="Pfam" id="PF00563">
    <property type="entry name" value="EAL"/>
    <property type="match status" value="1"/>
</dbReference>
<accession>A0A117QXL4</accession>
<feature type="domain" description="PAS" evidence="2">
    <location>
        <begin position="36"/>
        <end position="101"/>
    </location>
</feature>
<dbReference type="InterPro" id="IPR001633">
    <property type="entry name" value="EAL_dom"/>
</dbReference>
<feature type="domain" description="GGDEF" evidence="5">
    <location>
        <begin position="189"/>
        <end position="329"/>
    </location>
</feature>
<keyword evidence="7" id="KW-0418">Kinase</keyword>
<dbReference type="SMART" id="SM00052">
    <property type="entry name" value="EAL"/>
    <property type="match status" value="1"/>
</dbReference>
<evidence type="ECO:0000256" key="1">
    <source>
        <dbReference type="SAM" id="MobiDB-lite"/>
    </source>
</evidence>
<evidence type="ECO:0000313" key="8">
    <source>
        <dbReference type="Proteomes" id="UP000054375"/>
    </source>
</evidence>
<evidence type="ECO:0000313" key="6">
    <source>
        <dbReference type="EMBL" id="AYC41010.1"/>
    </source>
</evidence>
<protein>
    <submittedName>
        <fullName evidence="7">Histidine kinase</fullName>
    </submittedName>
    <submittedName>
        <fullName evidence="6">Phytochrome-like protein cph2</fullName>
    </submittedName>
</protein>
<evidence type="ECO:0000313" key="9">
    <source>
        <dbReference type="Proteomes" id="UP000265765"/>
    </source>
</evidence>
<dbReference type="InterPro" id="IPR043128">
    <property type="entry name" value="Rev_trsase/Diguanyl_cyclase"/>
</dbReference>
<feature type="domain" description="EAL" evidence="4">
    <location>
        <begin position="338"/>
        <end position="601"/>
    </location>
</feature>
<dbReference type="PROSITE" id="PS50883">
    <property type="entry name" value="EAL"/>
    <property type="match status" value="1"/>
</dbReference>
<dbReference type="AlphaFoldDB" id="A0A117NWA4"/>
<dbReference type="OrthoDB" id="23692at2"/>
<dbReference type="EMBL" id="CP032427">
    <property type="protein sequence ID" value="AYC41010.1"/>
    <property type="molecule type" value="Genomic_DNA"/>
</dbReference>
<dbReference type="Gene3D" id="3.30.70.270">
    <property type="match status" value="1"/>
</dbReference>
<dbReference type="InterPro" id="IPR052155">
    <property type="entry name" value="Biofilm_reg_signaling"/>
</dbReference>
<dbReference type="PROSITE" id="PS50113">
    <property type="entry name" value="PAC"/>
    <property type="match status" value="1"/>
</dbReference>
<evidence type="ECO:0000259" key="2">
    <source>
        <dbReference type="PROSITE" id="PS50112"/>
    </source>
</evidence>
<dbReference type="Pfam" id="PF00990">
    <property type="entry name" value="GGDEF"/>
    <property type="match status" value="1"/>
</dbReference>
<dbReference type="SMART" id="SM00091">
    <property type="entry name" value="PAS"/>
    <property type="match status" value="1"/>
</dbReference>
<accession>A0A117NWA4</accession>
<dbReference type="NCBIfam" id="TIGR00229">
    <property type="entry name" value="sensory_box"/>
    <property type="match status" value="1"/>
</dbReference>
<dbReference type="RefSeq" id="WP_062031183.1">
    <property type="nucleotide sequence ID" value="NZ_CP032427.1"/>
</dbReference>
<dbReference type="Gene3D" id="3.20.20.450">
    <property type="entry name" value="EAL domain"/>
    <property type="match status" value="1"/>
</dbReference>
<keyword evidence="7" id="KW-0808">Transferase</keyword>
<feature type="region of interest" description="Disordered" evidence="1">
    <location>
        <begin position="1"/>
        <end position="34"/>
    </location>
</feature>
<dbReference type="InterPro" id="IPR000160">
    <property type="entry name" value="GGDEF_dom"/>
</dbReference>
<feature type="compositionally biased region" description="Polar residues" evidence="1">
    <location>
        <begin position="17"/>
        <end position="31"/>
    </location>
</feature>
<dbReference type="PROSITE" id="PS50887">
    <property type="entry name" value="GGDEF"/>
    <property type="match status" value="1"/>
</dbReference>
<dbReference type="SUPFAM" id="SSF141868">
    <property type="entry name" value="EAL domain-like"/>
    <property type="match status" value="1"/>
</dbReference>
<keyword evidence="8" id="KW-1185">Reference proteome</keyword>
<reference evidence="6 9" key="2">
    <citation type="submission" date="2018-09" db="EMBL/GenBank/DDBJ databases">
        <title>Production of Trimethoprim by Streptomyces sp. 3E-1.</title>
        <authorList>
            <person name="Kang H.J."/>
            <person name="Kim S.B."/>
        </authorList>
    </citation>
    <scope>NUCLEOTIDE SEQUENCE [LARGE SCALE GENOMIC DNA]</scope>
    <source>
        <strain evidence="6 9">3E-1</strain>
    </source>
</reference>
<dbReference type="GeneID" id="91284150"/>
<feature type="domain" description="PAC" evidence="3">
    <location>
        <begin position="105"/>
        <end position="154"/>
    </location>
</feature>
<dbReference type="PANTHER" id="PTHR44757">
    <property type="entry name" value="DIGUANYLATE CYCLASE DGCP"/>
    <property type="match status" value="1"/>
</dbReference>
<dbReference type="Gene3D" id="3.30.450.20">
    <property type="entry name" value="PAS domain"/>
    <property type="match status" value="1"/>
</dbReference>
<dbReference type="CDD" id="cd00130">
    <property type="entry name" value="PAS"/>
    <property type="match status" value="1"/>
</dbReference>
<dbReference type="InterPro" id="IPR029787">
    <property type="entry name" value="Nucleotide_cyclase"/>
</dbReference>
<dbReference type="SUPFAM" id="SSF55785">
    <property type="entry name" value="PYP-like sensor domain (PAS domain)"/>
    <property type="match status" value="1"/>
</dbReference>
<evidence type="ECO:0000259" key="4">
    <source>
        <dbReference type="PROSITE" id="PS50883"/>
    </source>
</evidence>
<gene>
    <name evidence="6" type="primary">cph2_2</name>
    <name evidence="7" type="ORF">AQJ54_39120</name>
    <name evidence="6" type="ORF">DWG14_05289</name>
</gene>
<evidence type="ECO:0000313" key="7">
    <source>
        <dbReference type="EMBL" id="KUN59728.1"/>
    </source>
</evidence>
<dbReference type="SUPFAM" id="SSF55073">
    <property type="entry name" value="Nucleotide cyclase"/>
    <property type="match status" value="1"/>
</dbReference>
<dbReference type="EMBL" id="LMWV01000034">
    <property type="protein sequence ID" value="KUN59728.1"/>
    <property type="molecule type" value="Genomic_DNA"/>
</dbReference>
<reference evidence="7 8" key="1">
    <citation type="submission" date="2015-10" db="EMBL/GenBank/DDBJ databases">
        <title>Draft genome sequence of Streptomyces griseorubiginosus DSM 40469, type strain for the species Streptomyces griseorubiginosus.</title>
        <authorList>
            <person name="Ruckert C."/>
            <person name="Winkler A."/>
            <person name="Kalinowski J."/>
            <person name="Kampfer P."/>
            <person name="Glaeser S."/>
        </authorList>
    </citation>
    <scope>NUCLEOTIDE SEQUENCE [LARGE SCALE GENOMIC DNA]</scope>
    <source>
        <strain evidence="7 8">DSM 40469</strain>
    </source>
</reference>
<dbReference type="Proteomes" id="UP000054375">
    <property type="component" value="Unassembled WGS sequence"/>
</dbReference>
<dbReference type="NCBIfam" id="TIGR00254">
    <property type="entry name" value="GGDEF"/>
    <property type="match status" value="1"/>
</dbReference>
<dbReference type="PROSITE" id="PS50112">
    <property type="entry name" value="PAS"/>
    <property type="match status" value="1"/>
</dbReference>
<evidence type="ECO:0000259" key="5">
    <source>
        <dbReference type="PROSITE" id="PS50887"/>
    </source>
</evidence>
<proteinExistence type="predicted"/>
<dbReference type="CDD" id="cd01948">
    <property type="entry name" value="EAL"/>
    <property type="match status" value="1"/>
</dbReference>
<dbReference type="InterPro" id="IPR000014">
    <property type="entry name" value="PAS"/>
</dbReference>
<sequence>MNETSEGPAPAADLDGSTVTESDITTATRTGPPSHRAAFAAAPLAMAVVDRDGTVVDANPAFGELLGAVPGELTGALAADLVDLASDARTWHSYREVLRGRQAKLRCKRRLKHPDGHSMWAQITITPLADGAPGVLLSVADITARRELQARLRHLQMHDPVTRLANRTLFFERLTAALEPESYQQGGTGRIGLCYLDLDGFQAVNDTLGHRVGDRLLAAVAERLTRCANEAGQGRATAPLVARLGGDEFALLVEDSTGTEQLADLAEALLKAIQAPFDVSGHRMSVSASIGVVERQAEGTSATGLMQAADTTLYWAKADGRDRWTLFDPERNAHRMTRQALASTLRPAIERGEFQLEYQPLVGMEDGRLRGVEALVRWNHPQFGMLTPNRFIALAEEDGSIVPLGRWILATACRQARQWQLDHPDEPPIFVSVNVAVRQVWDSDLVADVAQTLAETGLAPHLLQIELTESAVMGSAGRPLQALQALSDMGVGIAIDDFGTGYSNLAYLSRLPVSVLKLDGSFVRGFQYEGEGVPPNPADEVVVEAMIQLAHRLGLTVTAECVETSAQATRLRRIGCDTGQGWLYSRPVSPDRISGLMGAQV</sequence>
<organism evidence="7 8">
    <name type="scientific">Streptomyces griseorubiginosus</name>
    <dbReference type="NCBI Taxonomy" id="67304"/>
    <lineage>
        <taxon>Bacteria</taxon>
        <taxon>Bacillati</taxon>
        <taxon>Actinomycetota</taxon>
        <taxon>Actinomycetes</taxon>
        <taxon>Kitasatosporales</taxon>
        <taxon>Streptomycetaceae</taxon>
        <taxon>Streptomyces</taxon>
    </lineage>
</organism>